<dbReference type="SUPFAM" id="SSF64005">
    <property type="entry name" value="Undecaprenyl diphosphate synthase"/>
    <property type="match status" value="1"/>
</dbReference>
<reference evidence="1 2" key="1">
    <citation type="journal article" date="2021" name="Commun. Biol.">
        <title>The genome of Shorea leprosula (Dipterocarpaceae) highlights the ecological relevance of drought in aseasonal tropical rainforests.</title>
        <authorList>
            <person name="Ng K.K.S."/>
            <person name="Kobayashi M.J."/>
            <person name="Fawcett J.A."/>
            <person name="Hatakeyama M."/>
            <person name="Paape T."/>
            <person name="Ng C.H."/>
            <person name="Ang C.C."/>
            <person name="Tnah L.H."/>
            <person name="Lee C.T."/>
            <person name="Nishiyama T."/>
            <person name="Sese J."/>
            <person name="O'Brien M.J."/>
            <person name="Copetti D."/>
            <person name="Mohd Noor M.I."/>
            <person name="Ong R.C."/>
            <person name="Putra M."/>
            <person name="Sireger I.Z."/>
            <person name="Indrioko S."/>
            <person name="Kosugi Y."/>
            <person name="Izuno A."/>
            <person name="Isagi Y."/>
            <person name="Lee S.L."/>
            <person name="Shimizu K.K."/>
        </authorList>
    </citation>
    <scope>NUCLEOTIDE SEQUENCE [LARGE SCALE GENOMIC DNA]</scope>
    <source>
        <strain evidence="1">214</strain>
    </source>
</reference>
<protein>
    <submittedName>
        <fullName evidence="1">Uncharacterized protein</fullName>
    </submittedName>
</protein>
<comment type="caution">
    <text evidence="1">The sequence shown here is derived from an EMBL/GenBank/DDBJ whole genome shotgun (WGS) entry which is preliminary data.</text>
</comment>
<proteinExistence type="predicted"/>
<evidence type="ECO:0000313" key="2">
    <source>
        <dbReference type="Proteomes" id="UP001054252"/>
    </source>
</evidence>
<dbReference type="GO" id="GO:0016765">
    <property type="term" value="F:transferase activity, transferring alkyl or aryl (other than methyl) groups"/>
    <property type="evidence" value="ECO:0007669"/>
    <property type="project" value="InterPro"/>
</dbReference>
<dbReference type="EMBL" id="BPVZ01000059">
    <property type="protein sequence ID" value="GKV21971.1"/>
    <property type="molecule type" value="Genomic_DNA"/>
</dbReference>
<organism evidence="1 2">
    <name type="scientific">Rubroshorea leprosula</name>
    <dbReference type="NCBI Taxonomy" id="152421"/>
    <lineage>
        <taxon>Eukaryota</taxon>
        <taxon>Viridiplantae</taxon>
        <taxon>Streptophyta</taxon>
        <taxon>Embryophyta</taxon>
        <taxon>Tracheophyta</taxon>
        <taxon>Spermatophyta</taxon>
        <taxon>Magnoliopsida</taxon>
        <taxon>eudicotyledons</taxon>
        <taxon>Gunneridae</taxon>
        <taxon>Pentapetalae</taxon>
        <taxon>rosids</taxon>
        <taxon>malvids</taxon>
        <taxon>Malvales</taxon>
        <taxon>Dipterocarpaceae</taxon>
        <taxon>Rubroshorea</taxon>
    </lineage>
</organism>
<dbReference type="AlphaFoldDB" id="A0AAV5KBM5"/>
<accession>A0AAV5KBM5</accession>
<dbReference type="Proteomes" id="UP001054252">
    <property type="component" value="Unassembled WGS sequence"/>
</dbReference>
<gene>
    <name evidence="1" type="ORF">SLEP1_g31885</name>
</gene>
<evidence type="ECO:0000313" key="1">
    <source>
        <dbReference type="EMBL" id="GKV21971.1"/>
    </source>
</evidence>
<dbReference type="InterPro" id="IPR036424">
    <property type="entry name" value="UPP_synth-like_sf"/>
</dbReference>
<name>A0AAV5KBM5_9ROSI</name>
<keyword evidence="2" id="KW-1185">Reference proteome</keyword>
<sequence>MLWELVYTELFFAQALWPNFGEARGVAIVLAKRDVMAGKILNCSYMPVKALLLDVRGSWKLTEIVSVI</sequence>